<dbReference type="EMBL" id="VUJX02000003">
    <property type="protein sequence ID" value="KAL0939951.1"/>
    <property type="molecule type" value="Genomic_DNA"/>
</dbReference>
<organism evidence="1 2">
    <name type="scientific">Colletotrichum truncatum</name>
    <name type="common">Anthracnose fungus</name>
    <name type="synonym">Colletotrichum capsici</name>
    <dbReference type="NCBI Taxonomy" id="5467"/>
    <lineage>
        <taxon>Eukaryota</taxon>
        <taxon>Fungi</taxon>
        <taxon>Dikarya</taxon>
        <taxon>Ascomycota</taxon>
        <taxon>Pezizomycotina</taxon>
        <taxon>Sordariomycetes</taxon>
        <taxon>Hypocreomycetidae</taxon>
        <taxon>Glomerellales</taxon>
        <taxon>Glomerellaceae</taxon>
        <taxon>Colletotrichum</taxon>
        <taxon>Colletotrichum truncatum species complex</taxon>
    </lineage>
</organism>
<protein>
    <submittedName>
        <fullName evidence="1">Uncharacterized protein</fullName>
    </submittedName>
</protein>
<comment type="caution">
    <text evidence="1">The sequence shown here is derived from an EMBL/GenBank/DDBJ whole genome shotgun (WGS) entry which is preliminary data.</text>
</comment>
<evidence type="ECO:0000313" key="2">
    <source>
        <dbReference type="Proteomes" id="UP000805649"/>
    </source>
</evidence>
<evidence type="ECO:0000313" key="1">
    <source>
        <dbReference type="EMBL" id="KAL0939951.1"/>
    </source>
</evidence>
<keyword evidence="2" id="KW-1185">Reference proteome</keyword>
<gene>
    <name evidence="1" type="ORF">CTRU02_206561</name>
</gene>
<sequence length="286" mass="32504">MGTPNMPNWLRIFLLILGCASFIPQLHRFWIRRDTSGISLYYVLANLLVATEIFTISFFLVINQRVEGSDFFVHHPPDAGDAINLVHFAFIWFLWLAIFVFCLVYPSDQTSPRSKSAVTIFVSFLLISIVPLIADATVNDIRERDRRLLLAIFGYIHASFINLVITIFGIMGMYIQIREVYKQPPGSGLGALSLQGLAIQSVVFALLGISWIWRLVFPWEHLDWPEELSLAQLWALAMAWFQYAGFPTVDYLVFALGQAFILFLALRRRVTNVSPNETEPLLGSDA</sequence>
<reference evidence="1 2" key="1">
    <citation type="journal article" date="2020" name="Phytopathology">
        <title>Genome Sequence Resources of Colletotrichum truncatum, C. plurivorum, C. musicola, and C. sojae: Four Species Pathogenic to Soybean (Glycine max).</title>
        <authorList>
            <person name="Rogerio F."/>
            <person name="Boufleur T.R."/>
            <person name="Ciampi-Guillardi M."/>
            <person name="Sukno S.A."/>
            <person name="Thon M.R."/>
            <person name="Massola Junior N.S."/>
            <person name="Baroncelli R."/>
        </authorList>
    </citation>
    <scope>NUCLEOTIDE SEQUENCE [LARGE SCALE GENOMIC DNA]</scope>
    <source>
        <strain evidence="1 2">CMES1059</strain>
    </source>
</reference>
<proteinExistence type="predicted"/>
<accession>A0ACC3Z7A6</accession>
<name>A0ACC3Z7A6_COLTU</name>
<dbReference type="Proteomes" id="UP000805649">
    <property type="component" value="Unassembled WGS sequence"/>
</dbReference>